<evidence type="ECO:0000313" key="1">
    <source>
        <dbReference type="EMBL" id="KUL42195.1"/>
    </source>
</evidence>
<gene>
    <name evidence="1" type="ORF">ADL12_10090</name>
</gene>
<organism evidence="1 2">
    <name type="scientific">Streptomyces regalis</name>
    <dbReference type="NCBI Taxonomy" id="68262"/>
    <lineage>
        <taxon>Bacteria</taxon>
        <taxon>Bacillati</taxon>
        <taxon>Actinomycetota</taxon>
        <taxon>Actinomycetes</taxon>
        <taxon>Kitasatosporales</taxon>
        <taxon>Streptomycetaceae</taxon>
        <taxon>Streptomyces</taxon>
    </lineage>
</organism>
<dbReference type="AlphaFoldDB" id="A0A0X3VBS7"/>
<proteinExistence type="predicted"/>
<dbReference type="EMBL" id="LLZG01000053">
    <property type="protein sequence ID" value="KUL42195.1"/>
    <property type="molecule type" value="Genomic_DNA"/>
</dbReference>
<comment type="caution">
    <text evidence="1">The sequence shown here is derived from an EMBL/GenBank/DDBJ whole genome shotgun (WGS) entry which is preliminary data.</text>
</comment>
<protein>
    <submittedName>
        <fullName evidence="1">Uncharacterized protein</fullName>
    </submittedName>
</protein>
<accession>A0A0X3VBS7</accession>
<dbReference type="Proteomes" id="UP000053923">
    <property type="component" value="Unassembled WGS sequence"/>
</dbReference>
<sequence>MSYSSGPPANTDLRDMKWSSLAGKQAGSIYKEYANGRYGHLAIWDRELDASEITDFWKLGSNGGAEYTEAEDNRISRLARYADFGGDLALDSGQSTLLSPSWESGATALEEIQKAAEDASGYAFMDGDGRLTFHNRSRRQSGPLRYTLSDSSGLPFEDGLTFEMDDDRVINEVAYQRTGGISATVRDSDSVGLYGRKTRSIELRLTSDARVTDAAYSLLYAYSAPIVRCDQVTLNVSAVPALSPIALGIEIGDRIKLVELPKAAPASTYEFYVEAIDTDVQADGATPNWTTVLSLSPATVTDVFVLEDATNGFLDSSVGLAY</sequence>
<name>A0A0X3VBS7_9ACTN</name>
<keyword evidence="2" id="KW-1185">Reference proteome</keyword>
<reference evidence="2" key="1">
    <citation type="submission" date="2015-10" db="EMBL/GenBank/DDBJ databases">
        <authorList>
            <person name="Ju K.-S."/>
            <person name="Doroghazi J.R."/>
            <person name="Metcalf W.W."/>
        </authorList>
    </citation>
    <scope>NUCLEOTIDE SEQUENCE [LARGE SCALE GENOMIC DNA]</scope>
    <source>
        <strain evidence="2">NRRL 3151</strain>
    </source>
</reference>
<evidence type="ECO:0000313" key="2">
    <source>
        <dbReference type="Proteomes" id="UP000053923"/>
    </source>
</evidence>